<comment type="similarity">
    <text evidence="3 12">Belongs to the complex I subunit 4 family.</text>
</comment>
<feature type="transmembrane region" description="Helical" evidence="12">
    <location>
        <begin position="229"/>
        <end position="248"/>
    </location>
</feature>
<proteinExistence type="inferred from homology"/>
<dbReference type="EC" id="7.1.1.2" evidence="4 12"/>
<keyword evidence="12" id="KW-0813">Transport</keyword>
<protein>
    <recommendedName>
        <fullName evidence="5 12">NADH-ubiquinone oxidoreductase chain 4</fullName>
        <ecNumber evidence="4 12">7.1.1.2</ecNumber>
    </recommendedName>
</protein>
<dbReference type="GO" id="GO:0042773">
    <property type="term" value="P:ATP synthesis coupled electron transport"/>
    <property type="evidence" value="ECO:0007669"/>
    <property type="project" value="InterPro"/>
</dbReference>
<dbReference type="InterPro" id="IPR003918">
    <property type="entry name" value="NADH_UbQ_OxRdtase"/>
</dbReference>
<keyword evidence="7" id="KW-1278">Translocase</keyword>
<dbReference type="GO" id="GO:0003954">
    <property type="term" value="F:NADH dehydrogenase activity"/>
    <property type="evidence" value="ECO:0007669"/>
    <property type="project" value="TreeGrafter"/>
</dbReference>
<dbReference type="InterPro" id="IPR001750">
    <property type="entry name" value="ND/Mrp_TM"/>
</dbReference>
<organism evidence="14">
    <name type="scientific">Ulva sp. UNA00071828</name>
    <dbReference type="NCBI Taxonomy" id="1641711"/>
    <lineage>
        <taxon>Eukaryota</taxon>
        <taxon>Viridiplantae</taxon>
        <taxon>Chlorophyta</taxon>
        <taxon>core chlorophytes</taxon>
        <taxon>Ulvophyceae</taxon>
        <taxon>OUU clade</taxon>
        <taxon>Ulvales</taxon>
        <taxon>Ulvaceae</taxon>
        <taxon>Ulva</taxon>
    </lineage>
</organism>
<feature type="transmembrane region" description="Helical" evidence="12">
    <location>
        <begin position="429"/>
        <end position="452"/>
    </location>
</feature>
<feature type="transmembrane region" description="Helical" evidence="12">
    <location>
        <begin position="286"/>
        <end position="311"/>
    </location>
</feature>
<dbReference type="AlphaFoldDB" id="A0A0F6SUH7"/>
<sequence length="510" mass="56764">MSLIQFLFSNGASNILVSLKLVPLLAALAVTFLPAWKVNTIRRISLIASLVTFLLSLIIWILFDPSTADFQFRYQIETYSGIGNLFNLSFGFGIDGINLWLILLTTFLTLICILIGWQIPASLEIKGPEYLKTYCLIFLAMEVILIGAFSAQDLLVFYLFFEAVLIPMFLLVGIYGSKPRNIRAAYKMFIYTLIGSLPMLVGVLIVYFQCGSTDWHILNTSYFSPSRQIILFVLWFISFGVKTPLIPLHGWLPETHSNAPTGGSIILAGILLKLGTYGFFRWSISLFPLACIYFSPVVYVICLIGIIYVSLITLRQIDVKKIVAYSSIAHMGCCLLGMFAFNIVGLEGSLLMMIGHGVVSPGLFLCIGILYDRYKTRVVYYFSGLAQVMPVFSSLLLILTMANISLPVLSPTFAAEMLIFTSVFLVNKFVAILAASSMVLTGAYALLLYCRVCFGNTKLVYIQKYSDLNRREFAALIPFCILSILIGVYPSLILDTSHASVAYALMCYNM</sequence>
<evidence type="ECO:0000256" key="12">
    <source>
        <dbReference type="RuleBase" id="RU003297"/>
    </source>
</evidence>
<evidence type="ECO:0000256" key="10">
    <source>
        <dbReference type="ARBA" id="ARBA00023075"/>
    </source>
</evidence>
<keyword evidence="10 12" id="KW-0830">Ubiquinone</keyword>
<dbReference type="GO" id="GO:0008137">
    <property type="term" value="F:NADH dehydrogenase (ubiquinone) activity"/>
    <property type="evidence" value="ECO:0007669"/>
    <property type="project" value="UniProtKB-UniRule"/>
</dbReference>
<feature type="transmembrane region" description="Helical" evidence="12">
    <location>
        <begin position="188"/>
        <end position="209"/>
    </location>
</feature>
<keyword evidence="12" id="KW-0679">Respiratory chain</keyword>
<feature type="transmembrane region" description="Helical" evidence="12">
    <location>
        <begin position="155"/>
        <end position="176"/>
    </location>
</feature>
<evidence type="ECO:0000256" key="2">
    <source>
        <dbReference type="ARBA" id="ARBA00004141"/>
    </source>
</evidence>
<gene>
    <name evidence="14" type="primary">nad4</name>
</gene>
<dbReference type="Pfam" id="PF00361">
    <property type="entry name" value="Proton_antipo_M"/>
    <property type="match status" value="1"/>
</dbReference>
<accession>A0A0F6SUH7</accession>
<comment type="function">
    <text evidence="1">Core subunit of the mitochondrial membrane respiratory chain NADH dehydrogenase (Complex I) that is believed to belong to the minimal assembly required for catalysis. Complex I functions in the transfer of electrons from NADH to the respiratory chain. The immediate electron acceptor for the enzyme is believed to be ubiquinone.</text>
</comment>
<evidence type="ECO:0000256" key="1">
    <source>
        <dbReference type="ARBA" id="ARBA00003257"/>
    </source>
</evidence>
<evidence type="ECO:0000313" key="14">
    <source>
        <dbReference type="EMBL" id="AKF33569.1"/>
    </source>
</evidence>
<evidence type="ECO:0000256" key="4">
    <source>
        <dbReference type="ARBA" id="ARBA00012944"/>
    </source>
</evidence>
<feature type="domain" description="NADH:quinone oxidoreductase/Mrp antiporter transmembrane" evidence="13">
    <location>
        <begin position="151"/>
        <end position="440"/>
    </location>
</feature>
<feature type="transmembrane region" description="Helical" evidence="12">
    <location>
        <begin position="97"/>
        <end position="119"/>
    </location>
</feature>
<evidence type="ECO:0000256" key="3">
    <source>
        <dbReference type="ARBA" id="ARBA00009025"/>
    </source>
</evidence>
<reference evidence="14" key="1">
    <citation type="journal article" date="2015" name="PLoS ONE">
        <title>The Complete Chloroplast and Mitochondrial Genomes of the Green Macroalga Ulva sp. UNA00071828 (Ulvophyceae, Chlorophyta).</title>
        <authorList>
            <person name="Melton J.T.III."/>
            <person name="Leliaert F."/>
            <person name="Tronholm A."/>
            <person name="Lopez-Bautista J.M."/>
        </authorList>
    </citation>
    <scope>NUCLEOTIDE SEQUENCE</scope>
</reference>
<evidence type="ECO:0000256" key="6">
    <source>
        <dbReference type="ARBA" id="ARBA00022692"/>
    </source>
</evidence>
<feature type="transmembrane region" description="Helical" evidence="12">
    <location>
        <begin position="131"/>
        <end position="149"/>
    </location>
</feature>
<evidence type="ECO:0000256" key="9">
    <source>
        <dbReference type="ARBA" id="ARBA00023027"/>
    </source>
</evidence>
<dbReference type="PANTHER" id="PTHR43507">
    <property type="entry name" value="NADH-UBIQUINONE OXIDOREDUCTASE CHAIN 4"/>
    <property type="match status" value="1"/>
</dbReference>
<feature type="transmembrane region" description="Helical" evidence="12">
    <location>
        <begin position="323"/>
        <end position="344"/>
    </location>
</feature>
<evidence type="ECO:0000259" key="13">
    <source>
        <dbReference type="Pfam" id="PF00361"/>
    </source>
</evidence>
<name>A0A0F6SUH7_9CHLO</name>
<keyword evidence="6 12" id="KW-0812">Transmembrane</keyword>
<feature type="transmembrane region" description="Helical" evidence="12">
    <location>
        <begin position="473"/>
        <end position="493"/>
    </location>
</feature>
<feature type="transmembrane region" description="Helical" evidence="12">
    <location>
        <begin position="378"/>
        <end position="409"/>
    </location>
</feature>
<evidence type="ECO:0000256" key="8">
    <source>
        <dbReference type="ARBA" id="ARBA00022989"/>
    </source>
</evidence>
<feature type="transmembrane region" description="Helical" evidence="12">
    <location>
        <begin position="260"/>
        <end position="280"/>
    </location>
</feature>
<feature type="transmembrane region" description="Helical" evidence="12">
    <location>
        <begin position="350"/>
        <end position="371"/>
    </location>
</feature>
<dbReference type="GO" id="GO:0048039">
    <property type="term" value="F:ubiquinone binding"/>
    <property type="evidence" value="ECO:0007669"/>
    <property type="project" value="TreeGrafter"/>
</dbReference>
<dbReference type="PRINTS" id="PR01437">
    <property type="entry name" value="NUOXDRDTASE4"/>
</dbReference>
<keyword evidence="8 12" id="KW-1133">Transmembrane helix</keyword>
<dbReference type="PANTHER" id="PTHR43507:SF1">
    <property type="entry name" value="NADH-UBIQUINONE OXIDOREDUCTASE CHAIN 4"/>
    <property type="match status" value="1"/>
</dbReference>
<dbReference type="EMBL" id="KP720617">
    <property type="protein sequence ID" value="AKF33569.1"/>
    <property type="molecule type" value="Genomic_DNA"/>
</dbReference>
<comment type="function">
    <text evidence="12">Core subunit of the mitochondrial membrane respiratory chain NADH dehydrogenase (Complex I) which catalyzes electron transfer from NADH through the respiratory chain, using ubiquinone as an electron acceptor. Essential for the catalytic activity and assembly of complex I.</text>
</comment>
<keyword evidence="9 12" id="KW-0520">NAD</keyword>
<feature type="transmembrane region" description="Helical" evidence="12">
    <location>
        <begin position="12"/>
        <end position="32"/>
    </location>
</feature>
<keyword evidence="11 12" id="KW-0472">Membrane</keyword>
<comment type="subcellular location">
    <subcellularLocation>
        <location evidence="2">Membrane</location>
        <topology evidence="2">Multi-pass membrane protein</topology>
    </subcellularLocation>
    <subcellularLocation>
        <location evidence="12">Mitochondrion membrane</location>
        <topology evidence="12">Multi-pass membrane protein</topology>
    </subcellularLocation>
</comment>
<keyword evidence="12 14" id="KW-0496">Mitochondrion</keyword>
<dbReference type="GO" id="GO:0031966">
    <property type="term" value="C:mitochondrial membrane"/>
    <property type="evidence" value="ECO:0007669"/>
    <property type="project" value="UniProtKB-SubCell"/>
</dbReference>
<dbReference type="NCBIfam" id="TIGR01972">
    <property type="entry name" value="NDH_I_M"/>
    <property type="match status" value="1"/>
</dbReference>
<feature type="transmembrane region" description="Helical" evidence="12">
    <location>
        <begin position="44"/>
        <end position="63"/>
    </location>
</feature>
<dbReference type="InterPro" id="IPR010227">
    <property type="entry name" value="NADH_Q_OxRdtase_chainM/4"/>
</dbReference>
<evidence type="ECO:0000256" key="5">
    <source>
        <dbReference type="ARBA" id="ARBA00021006"/>
    </source>
</evidence>
<keyword evidence="12" id="KW-0249">Electron transport</keyword>
<comment type="catalytic activity">
    <reaction evidence="12">
        <text>a ubiquinone + NADH + 5 H(+)(in) = a ubiquinol + NAD(+) + 4 H(+)(out)</text>
        <dbReference type="Rhea" id="RHEA:29091"/>
        <dbReference type="Rhea" id="RHEA-COMP:9565"/>
        <dbReference type="Rhea" id="RHEA-COMP:9566"/>
        <dbReference type="ChEBI" id="CHEBI:15378"/>
        <dbReference type="ChEBI" id="CHEBI:16389"/>
        <dbReference type="ChEBI" id="CHEBI:17976"/>
        <dbReference type="ChEBI" id="CHEBI:57540"/>
        <dbReference type="ChEBI" id="CHEBI:57945"/>
        <dbReference type="EC" id="7.1.1.2"/>
    </reaction>
</comment>
<evidence type="ECO:0000256" key="7">
    <source>
        <dbReference type="ARBA" id="ARBA00022967"/>
    </source>
</evidence>
<geneLocation type="mitochondrion" evidence="14"/>
<evidence type="ECO:0000256" key="11">
    <source>
        <dbReference type="ARBA" id="ARBA00023136"/>
    </source>
</evidence>
<dbReference type="GO" id="GO:0015990">
    <property type="term" value="P:electron transport coupled proton transport"/>
    <property type="evidence" value="ECO:0007669"/>
    <property type="project" value="TreeGrafter"/>
</dbReference>